<dbReference type="PANTHER" id="PTHR33571">
    <property type="entry name" value="SSL8005 PROTEIN"/>
    <property type="match status" value="1"/>
</dbReference>
<reference evidence="11 12" key="1">
    <citation type="submission" date="2024-10" db="EMBL/GenBank/DDBJ databases">
        <authorList>
            <person name="Ratan Roy A."/>
            <person name="Morales Sandoval P.H."/>
            <person name="De Los Santos Villalobos S."/>
            <person name="Chakraborty S."/>
            <person name="Mukherjee J."/>
        </authorList>
    </citation>
    <scope>NUCLEOTIDE SEQUENCE [LARGE SCALE GENOMIC DNA]</scope>
    <source>
        <strain evidence="11 12">S1</strain>
    </source>
</reference>
<keyword evidence="4" id="KW-0548">Nucleotidyltransferase</keyword>
<dbReference type="PANTHER" id="PTHR33571:SF12">
    <property type="entry name" value="BSL3053 PROTEIN"/>
    <property type="match status" value="1"/>
</dbReference>
<accession>A0ABW6IAE9</accession>
<evidence type="ECO:0000256" key="2">
    <source>
        <dbReference type="ARBA" id="ARBA00022649"/>
    </source>
</evidence>
<evidence type="ECO:0000313" key="11">
    <source>
        <dbReference type="EMBL" id="MFE4105109.1"/>
    </source>
</evidence>
<keyword evidence="6" id="KW-0547">Nucleotide-binding</keyword>
<dbReference type="Proteomes" id="UP001600165">
    <property type="component" value="Unassembled WGS sequence"/>
</dbReference>
<keyword evidence="5" id="KW-0479">Metal-binding</keyword>
<organism evidence="11 12">
    <name type="scientific">Almyronema epifaneia S1</name>
    <dbReference type="NCBI Taxonomy" id="2991925"/>
    <lineage>
        <taxon>Bacteria</taxon>
        <taxon>Bacillati</taxon>
        <taxon>Cyanobacteriota</taxon>
        <taxon>Cyanophyceae</taxon>
        <taxon>Nodosilineales</taxon>
        <taxon>Nodosilineaceae</taxon>
        <taxon>Almyronema</taxon>
        <taxon>Almyronema epifaneia</taxon>
    </lineage>
</organism>
<dbReference type="InterPro" id="IPR002934">
    <property type="entry name" value="Polymerase_NTP_transf_dom"/>
</dbReference>
<dbReference type="RefSeq" id="WP_377961152.1">
    <property type="nucleotide sequence ID" value="NZ_JBHZOL010000019.1"/>
</dbReference>
<evidence type="ECO:0000256" key="3">
    <source>
        <dbReference type="ARBA" id="ARBA00022679"/>
    </source>
</evidence>
<gene>
    <name evidence="11" type="ORF">ACFVKH_02390</name>
</gene>
<dbReference type="SUPFAM" id="SSF81301">
    <property type="entry name" value="Nucleotidyltransferase"/>
    <property type="match status" value="1"/>
</dbReference>
<sequence length="91" mass="10104">MLKEKREAIIELAAKHGAYNIRVFGSVARGEADAQSDIDFLVEMESGRSLLDLGGLLMELQELLGCQIDIVTDKGLRNRIREHVLNEAVPL</sequence>
<comment type="caution">
    <text evidence="11">The sequence shown here is derived from an EMBL/GenBank/DDBJ whole genome shotgun (WGS) entry which is preliminary data.</text>
</comment>
<comment type="cofactor">
    <cofactor evidence="1">
        <name>Mg(2+)</name>
        <dbReference type="ChEBI" id="CHEBI:18420"/>
    </cofactor>
</comment>
<evidence type="ECO:0000256" key="7">
    <source>
        <dbReference type="ARBA" id="ARBA00022840"/>
    </source>
</evidence>
<evidence type="ECO:0000313" key="12">
    <source>
        <dbReference type="Proteomes" id="UP001600165"/>
    </source>
</evidence>
<keyword evidence="3" id="KW-0808">Transferase</keyword>
<protein>
    <submittedName>
        <fullName evidence="11">Nucleotidyltransferase family protein</fullName>
    </submittedName>
</protein>
<dbReference type="Pfam" id="PF01909">
    <property type="entry name" value="NTP_transf_2"/>
    <property type="match status" value="1"/>
</dbReference>
<evidence type="ECO:0000259" key="10">
    <source>
        <dbReference type="Pfam" id="PF01909"/>
    </source>
</evidence>
<dbReference type="InterPro" id="IPR043519">
    <property type="entry name" value="NT_sf"/>
</dbReference>
<dbReference type="InterPro" id="IPR052038">
    <property type="entry name" value="Type-VII_TA_antitoxin"/>
</dbReference>
<dbReference type="EMBL" id="JBHZOL010000019">
    <property type="protein sequence ID" value="MFE4105109.1"/>
    <property type="molecule type" value="Genomic_DNA"/>
</dbReference>
<dbReference type="Gene3D" id="3.30.460.10">
    <property type="entry name" value="Beta Polymerase, domain 2"/>
    <property type="match status" value="1"/>
</dbReference>
<keyword evidence="7" id="KW-0067">ATP-binding</keyword>
<name>A0ABW6IAE9_9CYAN</name>
<keyword evidence="12" id="KW-1185">Reference proteome</keyword>
<keyword evidence="2" id="KW-1277">Toxin-antitoxin system</keyword>
<evidence type="ECO:0000256" key="1">
    <source>
        <dbReference type="ARBA" id="ARBA00001946"/>
    </source>
</evidence>
<evidence type="ECO:0000256" key="4">
    <source>
        <dbReference type="ARBA" id="ARBA00022695"/>
    </source>
</evidence>
<comment type="similarity">
    <text evidence="9">Belongs to the MntA antitoxin family.</text>
</comment>
<evidence type="ECO:0000256" key="8">
    <source>
        <dbReference type="ARBA" id="ARBA00022842"/>
    </source>
</evidence>
<keyword evidence="8" id="KW-0460">Magnesium</keyword>
<proteinExistence type="inferred from homology"/>
<dbReference type="CDD" id="cd05403">
    <property type="entry name" value="NT_KNTase_like"/>
    <property type="match status" value="1"/>
</dbReference>
<evidence type="ECO:0000256" key="6">
    <source>
        <dbReference type="ARBA" id="ARBA00022741"/>
    </source>
</evidence>
<evidence type="ECO:0000256" key="5">
    <source>
        <dbReference type="ARBA" id="ARBA00022723"/>
    </source>
</evidence>
<feature type="domain" description="Polymerase nucleotidyl transferase" evidence="10">
    <location>
        <begin position="11"/>
        <end position="88"/>
    </location>
</feature>
<evidence type="ECO:0000256" key="9">
    <source>
        <dbReference type="ARBA" id="ARBA00038276"/>
    </source>
</evidence>